<keyword evidence="1" id="KW-0472">Membrane</keyword>
<evidence type="ECO:0000313" key="2">
    <source>
        <dbReference type="EMBL" id="KAK7747893.1"/>
    </source>
</evidence>
<proteinExistence type="predicted"/>
<gene>
    <name evidence="2" type="ORF">SLS53_001145</name>
</gene>
<keyword evidence="1" id="KW-1133">Transmembrane helix</keyword>
<evidence type="ECO:0000313" key="3">
    <source>
        <dbReference type="Proteomes" id="UP001320245"/>
    </source>
</evidence>
<keyword evidence="3" id="KW-1185">Reference proteome</keyword>
<evidence type="ECO:0000256" key="1">
    <source>
        <dbReference type="SAM" id="Phobius"/>
    </source>
</evidence>
<dbReference type="AlphaFoldDB" id="A0AAN9USH9"/>
<organism evidence="2 3">
    <name type="scientific">Cytospora paraplurivora</name>
    <dbReference type="NCBI Taxonomy" id="2898453"/>
    <lineage>
        <taxon>Eukaryota</taxon>
        <taxon>Fungi</taxon>
        <taxon>Dikarya</taxon>
        <taxon>Ascomycota</taxon>
        <taxon>Pezizomycotina</taxon>
        <taxon>Sordariomycetes</taxon>
        <taxon>Sordariomycetidae</taxon>
        <taxon>Diaporthales</taxon>
        <taxon>Cytosporaceae</taxon>
        <taxon>Cytospora</taxon>
    </lineage>
</organism>
<feature type="transmembrane region" description="Helical" evidence="1">
    <location>
        <begin position="107"/>
        <end position="125"/>
    </location>
</feature>
<name>A0AAN9USH9_9PEZI</name>
<dbReference type="Proteomes" id="UP001320245">
    <property type="component" value="Unassembled WGS sequence"/>
</dbReference>
<dbReference type="EMBL" id="JAJSPL020000003">
    <property type="protein sequence ID" value="KAK7747893.1"/>
    <property type="molecule type" value="Genomic_DNA"/>
</dbReference>
<feature type="transmembrane region" description="Helical" evidence="1">
    <location>
        <begin position="70"/>
        <end position="87"/>
    </location>
</feature>
<keyword evidence="1" id="KW-0812">Transmembrane</keyword>
<comment type="caution">
    <text evidence="2">The sequence shown here is derived from an EMBL/GenBank/DDBJ whole genome shotgun (WGS) entry which is preliminary data.</text>
</comment>
<sequence length="241" mass="26993">MSAVANLTSTPPGSLLGAENFGKYGLPYLQFLLASYRPEAEILFSIAMFSPFLARTFSSSSPKRARARGYPYLTLLAHILSSLFLVIRYHVRYVRLRVWPELDTTDLLVFSLFFLTSFYIEAYLAKGQLVGVRAGFQTAILMHCAVFTASWARGGDTALFRTSVKFVNWFSWFRLTARLLPVIDPRLRLTKNFGARYELTCILSTPLALWESGYPNGIPIQLGLVSVLMVAERAIAAAVSR</sequence>
<reference evidence="2 3" key="1">
    <citation type="journal article" date="2023" name="PLoS ONE">
        <title>Cytospora paraplurivora sp. nov. isolated from orchards with fruit tree decline syndrome in Ontario, Canada.</title>
        <authorList>
            <person name="Ilyukhin E."/>
            <person name="Nguyen H.D.T."/>
            <person name="Castle A.J."/>
            <person name="Ellouze W."/>
        </authorList>
    </citation>
    <scope>NUCLEOTIDE SEQUENCE [LARGE SCALE GENOMIC DNA]</scope>
    <source>
        <strain evidence="2 3">FDS-564</strain>
    </source>
</reference>
<protein>
    <submittedName>
        <fullName evidence="2">Uncharacterized protein</fullName>
    </submittedName>
</protein>
<accession>A0AAN9USH9</accession>